<comment type="caution">
    <text evidence="4">The sequence shown here is derived from an EMBL/GenBank/DDBJ whole genome shotgun (WGS) entry which is preliminary data.</text>
</comment>
<gene>
    <name evidence="4" type="ORF">RF11_12134</name>
</gene>
<organism evidence="4 5">
    <name type="scientific">Thelohanellus kitauei</name>
    <name type="common">Myxosporean</name>
    <dbReference type="NCBI Taxonomy" id="669202"/>
    <lineage>
        <taxon>Eukaryota</taxon>
        <taxon>Metazoa</taxon>
        <taxon>Cnidaria</taxon>
        <taxon>Myxozoa</taxon>
        <taxon>Myxosporea</taxon>
        <taxon>Bivalvulida</taxon>
        <taxon>Platysporina</taxon>
        <taxon>Myxobolidae</taxon>
        <taxon>Thelohanellus</taxon>
    </lineage>
</organism>
<evidence type="ECO:0000256" key="1">
    <source>
        <dbReference type="ARBA" id="ARBA00006180"/>
    </source>
</evidence>
<dbReference type="InterPro" id="IPR007587">
    <property type="entry name" value="SAPS"/>
</dbReference>
<accession>A0A0C2MEV2</accession>
<dbReference type="OrthoDB" id="295029at2759"/>
<reference evidence="4 5" key="1">
    <citation type="journal article" date="2014" name="Genome Biol. Evol.">
        <title>The genome of the myxosporean Thelohanellus kitauei shows adaptations to nutrient acquisition within its fish host.</title>
        <authorList>
            <person name="Yang Y."/>
            <person name="Xiong J."/>
            <person name="Zhou Z."/>
            <person name="Huo F."/>
            <person name="Miao W."/>
            <person name="Ran C."/>
            <person name="Liu Y."/>
            <person name="Zhang J."/>
            <person name="Feng J."/>
            <person name="Wang M."/>
            <person name="Wang M."/>
            <person name="Wang L."/>
            <person name="Yao B."/>
        </authorList>
    </citation>
    <scope>NUCLEOTIDE SEQUENCE [LARGE SCALE GENOMIC DNA]</scope>
    <source>
        <strain evidence="4">Wuqing</strain>
    </source>
</reference>
<dbReference type="EMBL" id="JWZT01004836">
    <property type="protein sequence ID" value="KII62929.1"/>
    <property type="molecule type" value="Genomic_DNA"/>
</dbReference>
<dbReference type="PANTHER" id="PTHR12634">
    <property type="entry name" value="SIT4 YEAST -ASSOCIATING PROTEIN-RELATED"/>
    <property type="match status" value="1"/>
</dbReference>
<feature type="region of interest" description="Disordered" evidence="3">
    <location>
        <begin position="621"/>
        <end position="676"/>
    </location>
</feature>
<dbReference type="AlphaFoldDB" id="A0A0C2MEV2"/>
<sequence>MFWEYSFTVSNLEQLLERDPPPTLDEVLGESDVLQELKSNNQKLINYLVEDENLKLLVQYVTESVQKSKMPYEILISNTSAIDTSVFEDSSNIILLWNCIRTPGDLMLLKRIAGLFDHYIFSKPDEVNQFFVSENINYFQDLISKIHYQPIADLVLRLVSQKNNLGSFLFTVDFLINNCVDELLKHVMSSDGHSARMSASILTELIRSMRNESIAWGDDSNFEEEFMAVLLLDETIVSLINFVVKEQKSTISHYAASLLCVIFNLQRIGSSNGDEFIKPTCVPSGFMKFSKKEFAAIIPLLPDLVNVLTETNSSDGESKSKKFGMLKLYVLETVVSLMLYNDEELAREFSRLNTPNILMDLFEKYPENNIMHSLVELAITSILLGSRWKTPSGVHLCLDNHLINSLFSTDYFVTKLIDLFAKEENFVGHIHQIQRVMYSSLKDSYHQKLMVGAIESFSQEVQNSIKVTEDLLAKVNQKEDIDSRFLRIFDDLDNNDEMIQEPPTSQMTLERAIEFFKSEKARFIYEDMEENFEIKMHLDINTSKVPDPFLEMVPPTIKLDLNQEIFESFRLKAQETISTNIHFTESSSKSDSEILPDQSPNIDQDDENQICKSDSELIDQTNCEKNSSNSNSDYLEVNKNSRYGTSSPVSHYMNQNDIDESPFDDEVKNNQNDPHD</sequence>
<dbReference type="GO" id="GO:0019903">
    <property type="term" value="F:protein phosphatase binding"/>
    <property type="evidence" value="ECO:0007669"/>
    <property type="project" value="InterPro"/>
</dbReference>
<keyword evidence="2" id="KW-0131">Cell cycle</keyword>
<dbReference type="PANTHER" id="PTHR12634:SF8">
    <property type="entry name" value="FIERY MOUNTAIN, ISOFORM D"/>
    <property type="match status" value="1"/>
</dbReference>
<keyword evidence="5" id="KW-1185">Reference proteome</keyword>
<evidence type="ECO:0000313" key="4">
    <source>
        <dbReference type="EMBL" id="KII62929.1"/>
    </source>
</evidence>
<dbReference type="OMA" id="MINYIVE"/>
<evidence type="ECO:0000313" key="5">
    <source>
        <dbReference type="Proteomes" id="UP000031668"/>
    </source>
</evidence>
<dbReference type="Pfam" id="PF04499">
    <property type="entry name" value="SAPS"/>
    <property type="match status" value="1"/>
</dbReference>
<name>A0A0C2MEV2_THEKT</name>
<feature type="compositionally biased region" description="Polar residues" evidence="3">
    <location>
        <begin position="621"/>
        <end position="656"/>
    </location>
</feature>
<evidence type="ECO:0000256" key="2">
    <source>
        <dbReference type="ARBA" id="ARBA00023306"/>
    </source>
</evidence>
<dbReference type="GO" id="GO:0019888">
    <property type="term" value="F:protein phosphatase regulator activity"/>
    <property type="evidence" value="ECO:0007669"/>
    <property type="project" value="TreeGrafter"/>
</dbReference>
<proteinExistence type="inferred from homology"/>
<dbReference type="Proteomes" id="UP000031668">
    <property type="component" value="Unassembled WGS sequence"/>
</dbReference>
<protein>
    <submittedName>
        <fullName evidence="4">Serine/threonine-protein phosphatase 6 regulatory subunit 3-A</fullName>
    </submittedName>
</protein>
<comment type="similarity">
    <text evidence="1">Belongs to the SAPS family.</text>
</comment>
<evidence type="ECO:0000256" key="3">
    <source>
        <dbReference type="SAM" id="MobiDB-lite"/>
    </source>
</evidence>
<feature type="region of interest" description="Disordered" evidence="3">
    <location>
        <begin position="584"/>
        <end position="607"/>
    </location>
</feature>
<feature type="compositionally biased region" description="Basic and acidic residues" evidence="3">
    <location>
        <begin position="665"/>
        <end position="676"/>
    </location>
</feature>